<dbReference type="SUPFAM" id="SSF141523">
    <property type="entry name" value="L,D-transpeptidase catalytic domain-like"/>
    <property type="match status" value="1"/>
</dbReference>
<dbReference type="Pfam" id="PF03734">
    <property type="entry name" value="YkuD"/>
    <property type="match status" value="1"/>
</dbReference>
<evidence type="ECO:0000256" key="4">
    <source>
        <dbReference type="ARBA" id="ARBA00022960"/>
    </source>
</evidence>
<dbReference type="InterPro" id="IPR005490">
    <property type="entry name" value="LD_TPept_cat_dom"/>
</dbReference>
<dbReference type="Proteomes" id="UP001593940">
    <property type="component" value="Unassembled WGS sequence"/>
</dbReference>
<protein>
    <submittedName>
        <fullName evidence="11">L,D-transpeptidase</fullName>
        <ecNumber evidence="11">2.3.2.-</ecNumber>
    </submittedName>
</protein>
<dbReference type="PANTHER" id="PTHR30582:SF2">
    <property type="entry name" value="L,D-TRANSPEPTIDASE YCIB-RELATED"/>
    <property type="match status" value="1"/>
</dbReference>
<evidence type="ECO:0000256" key="3">
    <source>
        <dbReference type="ARBA" id="ARBA00022679"/>
    </source>
</evidence>
<dbReference type="Gene3D" id="2.40.440.10">
    <property type="entry name" value="L,D-transpeptidase catalytic domain-like"/>
    <property type="match status" value="1"/>
</dbReference>
<dbReference type="InterPro" id="IPR050979">
    <property type="entry name" value="LD-transpeptidase"/>
</dbReference>
<dbReference type="EC" id="2.3.2.-" evidence="11"/>
<dbReference type="PANTHER" id="PTHR30582">
    <property type="entry name" value="L,D-TRANSPEPTIDASE"/>
    <property type="match status" value="1"/>
</dbReference>
<evidence type="ECO:0000256" key="6">
    <source>
        <dbReference type="ARBA" id="ARBA00023316"/>
    </source>
</evidence>
<keyword evidence="6 7" id="KW-0961">Cell wall biogenesis/degradation</keyword>
<feature type="active site" description="Nucleophile" evidence="7">
    <location>
        <position position="113"/>
    </location>
</feature>
<accession>A0ABV6Y432</accession>
<proteinExistence type="inferred from homology"/>
<keyword evidence="5 7" id="KW-0573">Peptidoglycan synthesis</keyword>
<evidence type="ECO:0000256" key="8">
    <source>
        <dbReference type="SAM" id="SignalP"/>
    </source>
</evidence>
<dbReference type="PROSITE" id="PS52029">
    <property type="entry name" value="LD_TPASE"/>
    <property type="match status" value="1"/>
</dbReference>
<dbReference type="PROSITE" id="PS50202">
    <property type="entry name" value="MSP"/>
    <property type="match status" value="1"/>
</dbReference>
<keyword evidence="4 7" id="KW-0133">Cell shape</keyword>
<dbReference type="CDD" id="cd16913">
    <property type="entry name" value="YkuD_like"/>
    <property type="match status" value="1"/>
</dbReference>
<dbReference type="InterPro" id="IPR038063">
    <property type="entry name" value="Transpep_catalytic_dom"/>
</dbReference>
<evidence type="ECO:0000256" key="7">
    <source>
        <dbReference type="PROSITE-ProRule" id="PRU01373"/>
    </source>
</evidence>
<evidence type="ECO:0000313" key="12">
    <source>
        <dbReference type="Proteomes" id="UP001593940"/>
    </source>
</evidence>
<name>A0ABV6Y432_9HYPH</name>
<dbReference type="EMBL" id="JBHOMY010000011">
    <property type="protein sequence ID" value="MFC1456039.1"/>
    <property type="molecule type" value="Genomic_DNA"/>
</dbReference>
<evidence type="ECO:0000256" key="5">
    <source>
        <dbReference type="ARBA" id="ARBA00022984"/>
    </source>
</evidence>
<reference evidence="11 12" key="1">
    <citation type="submission" date="2024-09" db="EMBL/GenBank/DDBJ databases">
        <title>Nodulacao em especies de Leguminosae Basais da Amazonia e Caracterizacao dos Rizobios e Bacterias Associadas aos Nodulos.</title>
        <authorList>
            <person name="Jambeiro I.C.A."/>
            <person name="Lopes I.S."/>
            <person name="Aguiar E.R.G.R."/>
            <person name="Santos A.F.J."/>
            <person name="Dos Santos J.M.F."/>
            <person name="Gross E."/>
        </authorList>
    </citation>
    <scope>NUCLEOTIDE SEQUENCE [LARGE SCALE GENOMIC DNA]</scope>
    <source>
        <strain evidence="11 12">BRUESC1165</strain>
    </source>
</reference>
<dbReference type="InterPro" id="IPR000535">
    <property type="entry name" value="MSP_dom"/>
</dbReference>
<feature type="domain" description="MSP" evidence="9">
    <location>
        <begin position="113"/>
        <end position="198"/>
    </location>
</feature>
<gene>
    <name evidence="11" type="ORF">ACETIH_04720</name>
</gene>
<keyword evidence="12" id="KW-1185">Reference proteome</keyword>
<dbReference type="GO" id="GO:0016746">
    <property type="term" value="F:acyltransferase activity"/>
    <property type="evidence" value="ECO:0007669"/>
    <property type="project" value="UniProtKB-KW"/>
</dbReference>
<comment type="pathway">
    <text evidence="1 7">Cell wall biogenesis; peptidoglycan biosynthesis.</text>
</comment>
<evidence type="ECO:0000259" key="10">
    <source>
        <dbReference type="PROSITE" id="PS52029"/>
    </source>
</evidence>
<feature type="domain" description="L,D-TPase catalytic" evidence="10">
    <location>
        <begin position="25"/>
        <end position="141"/>
    </location>
</feature>
<comment type="caution">
    <text evidence="11">The sequence shown here is derived from an EMBL/GenBank/DDBJ whole genome shotgun (WGS) entry which is preliminary data.</text>
</comment>
<comment type="similarity">
    <text evidence="2">Belongs to the YkuD family.</text>
</comment>
<dbReference type="RefSeq" id="WP_377028972.1">
    <property type="nucleotide sequence ID" value="NZ_JBHOMY010000011.1"/>
</dbReference>
<evidence type="ECO:0000256" key="1">
    <source>
        <dbReference type="ARBA" id="ARBA00004752"/>
    </source>
</evidence>
<keyword evidence="3 11" id="KW-0808">Transferase</keyword>
<evidence type="ECO:0000313" key="11">
    <source>
        <dbReference type="EMBL" id="MFC1456039.1"/>
    </source>
</evidence>
<feature type="active site" description="Proton donor/acceptor" evidence="7">
    <location>
        <position position="97"/>
    </location>
</feature>
<evidence type="ECO:0000259" key="9">
    <source>
        <dbReference type="PROSITE" id="PS50202"/>
    </source>
</evidence>
<keyword evidence="8" id="KW-0732">Signal</keyword>
<feature type="chain" id="PRO_5046909453" evidence="8">
    <location>
        <begin position="24"/>
        <end position="198"/>
    </location>
</feature>
<organism evidence="11 12">
    <name type="scientific">Microvirga arabica</name>
    <dbReference type="NCBI Taxonomy" id="1128671"/>
    <lineage>
        <taxon>Bacteria</taxon>
        <taxon>Pseudomonadati</taxon>
        <taxon>Pseudomonadota</taxon>
        <taxon>Alphaproteobacteria</taxon>
        <taxon>Hyphomicrobiales</taxon>
        <taxon>Methylobacteriaceae</taxon>
        <taxon>Microvirga</taxon>
    </lineage>
</organism>
<feature type="signal peptide" evidence="8">
    <location>
        <begin position="1"/>
        <end position="23"/>
    </location>
</feature>
<sequence length="198" mass="21887">MRFVRLLAALSSLLITGTGAAQADVLITVNKATQRMSVSVDGQPLYSWSVSTGRSGYETPSGSFTPFRLEEDHASKEWDGAPMPHSIFFTSRGHAIHGSNATRRLGSPASHGCIRLAPSKAKTLFSLVRREGLRNTRIVVKNSEPANVAWKEKRSRAAKRREPPKADYALPRTREPYLAEPAYGYAQPLDTATIYSWR</sequence>
<evidence type="ECO:0000256" key="2">
    <source>
        <dbReference type="ARBA" id="ARBA00005992"/>
    </source>
</evidence>
<keyword evidence="11" id="KW-0012">Acyltransferase</keyword>